<sequence>MSPEFQKWEAKEPYLNLQGTLLEGPFYDPGCKELRVTANIAGSSDNQIAVGAKHGYAILARDAGKSGTELTVRREKKGTLTSFPARMRANDGAVDSKGRFWLGMINDPKVAETKDEAVLFRLDPDLSLHRMVEHMTMPNGMGWNADETQMYLTDSPSKNIYVYDFDVEKGQLSNRRVFFTASGDAVPDGFAIDEEGCLWSAQYGSNKVIRISPEGKAIGEVSLPAKCVTCPEFVGTALFITTAKDSKAESDEFGGRLYKVDVGIRGKPKHNFILEGELQKAPLSERQGL</sequence>
<proteinExistence type="inferred from homology"/>
<feature type="binding site" evidence="3">
    <location>
        <position position="90"/>
    </location>
    <ligand>
        <name>substrate</name>
    </ligand>
</feature>
<reference evidence="6" key="1">
    <citation type="journal article" date="2009" name="Genome Res.">
        <title>Comparative genomic analyses of the human fungal pathogens Coccidioides and their relatives.</title>
        <authorList>
            <person name="Sharpton T.J."/>
            <person name="Stajich J.E."/>
            <person name="Rounsley S.D."/>
            <person name="Gardner M.J."/>
            <person name="Wortman J.R."/>
            <person name="Jordar V.S."/>
            <person name="Maiti R."/>
            <person name="Kodira C.D."/>
            <person name="Neafsey D.E."/>
            <person name="Zeng Q."/>
            <person name="Hung C.-Y."/>
            <person name="McMahan C."/>
            <person name="Muszewska A."/>
            <person name="Grynberg M."/>
            <person name="Mandel M.A."/>
            <person name="Kellner E.M."/>
            <person name="Barker B.M."/>
            <person name="Galgiani J.N."/>
            <person name="Orbach M.J."/>
            <person name="Kirkland T.N."/>
            <person name="Cole G.T."/>
            <person name="Henn M.R."/>
            <person name="Birren B.W."/>
            <person name="Taylor J.W."/>
        </authorList>
    </citation>
    <scope>NUCLEOTIDE SEQUENCE [LARGE SCALE GENOMIC DNA]</scope>
    <source>
        <strain evidence="6">UAMH 1704</strain>
    </source>
</reference>
<feature type="active site" description="Proton donor/acceptor" evidence="2">
    <location>
        <position position="188"/>
    </location>
</feature>
<dbReference type="InterPro" id="IPR005511">
    <property type="entry name" value="SMP-30"/>
</dbReference>
<dbReference type="HOGENOM" id="CLU_036110_3_0_1"/>
<accession>C4JGC0</accession>
<dbReference type="Pfam" id="PF08450">
    <property type="entry name" value="SGL"/>
    <property type="match status" value="1"/>
</dbReference>
<dbReference type="PANTHER" id="PTHR10907:SF47">
    <property type="entry name" value="REGUCALCIN"/>
    <property type="match status" value="1"/>
</dbReference>
<gene>
    <name evidence="5" type="ORF">UREG_02518</name>
</gene>
<dbReference type="InParanoid" id="C4JGC0"/>
<dbReference type="GO" id="GO:0005509">
    <property type="term" value="F:calcium ion binding"/>
    <property type="evidence" value="ECO:0007669"/>
    <property type="project" value="TreeGrafter"/>
</dbReference>
<dbReference type="GO" id="GO:0004341">
    <property type="term" value="F:gluconolactonase activity"/>
    <property type="evidence" value="ECO:0007669"/>
    <property type="project" value="TreeGrafter"/>
</dbReference>
<evidence type="ECO:0000256" key="3">
    <source>
        <dbReference type="PIRSR" id="PIRSR605511-2"/>
    </source>
</evidence>
<evidence type="ECO:0000256" key="2">
    <source>
        <dbReference type="PIRSR" id="PIRSR605511-1"/>
    </source>
</evidence>
<dbReference type="FunCoup" id="C4JGC0">
    <property type="interactions" value="37"/>
</dbReference>
<evidence type="ECO:0000256" key="1">
    <source>
        <dbReference type="ARBA" id="ARBA00008853"/>
    </source>
</evidence>
<evidence type="ECO:0000313" key="5">
    <source>
        <dbReference type="EMBL" id="EEP77669.1"/>
    </source>
</evidence>
<feature type="binding site" evidence="3">
    <location>
        <position position="88"/>
    </location>
    <ligand>
        <name>substrate</name>
    </ligand>
</feature>
<dbReference type="RefSeq" id="XP_002543002.1">
    <property type="nucleotide sequence ID" value="XM_002542956.1"/>
</dbReference>
<feature type="binding site" evidence="3">
    <location>
        <position position="139"/>
    </location>
    <ligand>
        <name>a divalent metal cation</name>
        <dbReference type="ChEBI" id="CHEBI:60240"/>
    </ligand>
</feature>
<dbReference type="GeneID" id="8443206"/>
<dbReference type="Proteomes" id="UP000002058">
    <property type="component" value="Unassembled WGS sequence"/>
</dbReference>
<dbReference type="AlphaFoldDB" id="C4JGC0"/>
<organism evidence="5 6">
    <name type="scientific">Uncinocarpus reesii (strain UAMH 1704)</name>
    <dbReference type="NCBI Taxonomy" id="336963"/>
    <lineage>
        <taxon>Eukaryota</taxon>
        <taxon>Fungi</taxon>
        <taxon>Dikarya</taxon>
        <taxon>Ascomycota</taxon>
        <taxon>Pezizomycotina</taxon>
        <taxon>Eurotiomycetes</taxon>
        <taxon>Eurotiomycetidae</taxon>
        <taxon>Onygenales</taxon>
        <taxon>Onygenaceae</taxon>
        <taxon>Uncinocarpus</taxon>
    </lineage>
</organism>
<dbReference type="InterPro" id="IPR013658">
    <property type="entry name" value="SGL"/>
</dbReference>
<dbReference type="VEuPathDB" id="FungiDB:UREG_02518"/>
<name>C4JGC0_UNCRE</name>
<evidence type="ECO:0000313" key="6">
    <source>
        <dbReference type="Proteomes" id="UP000002058"/>
    </source>
</evidence>
<dbReference type="KEGG" id="ure:UREG_02518"/>
<dbReference type="PRINTS" id="PR01790">
    <property type="entry name" value="SMP30FAMILY"/>
</dbReference>
<feature type="binding site" evidence="3">
    <location>
        <position position="188"/>
    </location>
    <ligand>
        <name>a divalent metal cation</name>
        <dbReference type="ChEBI" id="CHEBI:60240"/>
    </ligand>
</feature>
<dbReference type="PANTHER" id="PTHR10907">
    <property type="entry name" value="REGUCALCIN"/>
    <property type="match status" value="1"/>
</dbReference>
<dbReference type="SUPFAM" id="SSF63829">
    <property type="entry name" value="Calcium-dependent phosphotriesterase"/>
    <property type="match status" value="1"/>
</dbReference>
<comment type="similarity">
    <text evidence="1">Belongs to the SMP-30/CGR1 family.</text>
</comment>
<feature type="domain" description="SMP-30/Gluconolactonase/LRE-like region" evidence="4">
    <location>
        <begin position="40"/>
        <end position="243"/>
    </location>
</feature>
<keyword evidence="3" id="KW-0479">Metal-binding</keyword>
<protein>
    <recommendedName>
        <fullName evidence="4">SMP-30/Gluconolactonase/LRE-like region domain-containing protein</fullName>
    </recommendedName>
</protein>
<comment type="cofactor">
    <cofactor evidence="3">
        <name>Zn(2+)</name>
        <dbReference type="ChEBI" id="CHEBI:29105"/>
    </cofactor>
    <text evidence="3">Binds 1 divalent metal cation per subunit.</text>
</comment>
<dbReference type="InterPro" id="IPR011042">
    <property type="entry name" value="6-blade_b-propeller_TolB-like"/>
</dbReference>
<dbReference type="OrthoDB" id="423498at2759"/>
<keyword evidence="6" id="KW-1185">Reference proteome</keyword>
<dbReference type="STRING" id="336963.C4JGC0"/>
<dbReference type="eggNOG" id="KOG4499">
    <property type="taxonomic scope" value="Eukaryota"/>
</dbReference>
<dbReference type="EMBL" id="CH476615">
    <property type="protein sequence ID" value="EEP77669.1"/>
    <property type="molecule type" value="Genomic_DNA"/>
</dbReference>
<keyword evidence="3" id="KW-0862">Zinc</keyword>
<evidence type="ECO:0000259" key="4">
    <source>
        <dbReference type="Pfam" id="PF08450"/>
    </source>
</evidence>
<dbReference type="Gene3D" id="2.120.10.30">
    <property type="entry name" value="TolB, C-terminal domain"/>
    <property type="match status" value="1"/>
</dbReference>